<dbReference type="AlphaFoldDB" id="A0AAF1BP69"/>
<accession>A0AAF1BP69</accession>
<gene>
    <name evidence="1" type="ORF">LOC62_02G002496</name>
</gene>
<reference evidence="1" key="1">
    <citation type="submission" date="2023-10" db="EMBL/GenBank/DDBJ databases">
        <authorList>
            <person name="Noh H."/>
        </authorList>
    </citation>
    <scope>NUCLEOTIDE SEQUENCE</scope>
    <source>
        <strain evidence="1">DUCC4014</strain>
    </source>
</reference>
<organism evidence="1 2">
    <name type="scientific">Vanrija pseudolonga</name>
    <dbReference type="NCBI Taxonomy" id="143232"/>
    <lineage>
        <taxon>Eukaryota</taxon>
        <taxon>Fungi</taxon>
        <taxon>Dikarya</taxon>
        <taxon>Basidiomycota</taxon>
        <taxon>Agaricomycotina</taxon>
        <taxon>Tremellomycetes</taxon>
        <taxon>Trichosporonales</taxon>
        <taxon>Trichosporonaceae</taxon>
        <taxon>Vanrija</taxon>
    </lineage>
</organism>
<evidence type="ECO:0000313" key="2">
    <source>
        <dbReference type="Proteomes" id="UP000827549"/>
    </source>
</evidence>
<keyword evidence="2" id="KW-1185">Reference proteome</keyword>
<sequence>MILDGLCAYADHATLLSLRATSKAMCKRVDEYQQHHIVVRAEPFPDNLWTMVHDGSVMQLFTPNIVVWAYTSPDPRLHRIPALRNWHEGIFERAQPGATFSIGPLQVLSPWAPINDGKLAHKPRPLPLARVVDLMGHVPVERITELVWAAPGLETTRYFPGGQGVSMVGTCTTHVVINTYLVSPDGDARSPQFNYMAPVIGGTRRVVINIAYRVPCAWSKGKVEIARSLPQSVDEVVLVFNRIPEGHWKAFERNVEIKPEPKVTQKTAPKTAGGVLSEAIVAMALYFKSAHFKKLPFAIKFKFVGADRLDRSVFGLEDGDDLLTEVVEGVEAALRDKEAPPHRLVNPRRELTESEIATFREMAYDHIAFLTHAEYKASSDPVRFALEAESTMHLYD</sequence>
<protein>
    <submittedName>
        <fullName evidence="1">Uncharacterized protein</fullName>
    </submittedName>
</protein>
<dbReference type="EMBL" id="CP086715">
    <property type="protein sequence ID" value="WOO78958.1"/>
    <property type="molecule type" value="Genomic_DNA"/>
</dbReference>
<dbReference type="Proteomes" id="UP000827549">
    <property type="component" value="Chromosome 2"/>
</dbReference>
<name>A0AAF1BP69_9TREE</name>
<dbReference type="GeneID" id="87805743"/>
<evidence type="ECO:0000313" key="1">
    <source>
        <dbReference type="EMBL" id="WOO78958.1"/>
    </source>
</evidence>
<dbReference type="RefSeq" id="XP_062624990.1">
    <property type="nucleotide sequence ID" value="XM_062769006.1"/>
</dbReference>
<proteinExistence type="predicted"/>